<dbReference type="EMBL" id="MGDT01000003">
    <property type="protein sequence ID" value="OGL67219.1"/>
    <property type="molecule type" value="Genomic_DNA"/>
</dbReference>
<evidence type="ECO:0000256" key="7">
    <source>
        <dbReference type="PIRNR" id="PIRNR000077"/>
    </source>
</evidence>
<keyword evidence="4 9" id="KW-1015">Disulfide bond</keyword>
<dbReference type="PIRSF" id="PIRSF000077">
    <property type="entry name" value="Thioredoxin"/>
    <property type="match status" value="1"/>
</dbReference>
<dbReference type="Gene3D" id="3.40.30.10">
    <property type="entry name" value="Glutaredoxin"/>
    <property type="match status" value="1"/>
</dbReference>
<evidence type="ECO:0000256" key="3">
    <source>
        <dbReference type="ARBA" id="ARBA00022982"/>
    </source>
</evidence>
<feature type="site" description="Contributes to redox potential value" evidence="8">
    <location>
        <position position="32"/>
    </location>
</feature>
<feature type="active site" description="Nucleophile" evidence="8">
    <location>
        <position position="31"/>
    </location>
</feature>
<evidence type="ECO:0000256" key="2">
    <source>
        <dbReference type="ARBA" id="ARBA00022448"/>
    </source>
</evidence>
<dbReference type="InterPro" id="IPR017937">
    <property type="entry name" value="Thioredoxin_CS"/>
</dbReference>
<dbReference type="PRINTS" id="PR00421">
    <property type="entry name" value="THIOREDOXIN"/>
</dbReference>
<organism evidence="11 12">
    <name type="scientific">Candidatus Uhrbacteria bacterium RIFCSPHIGHO2_01_FULL_63_20</name>
    <dbReference type="NCBI Taxonomy" id="1802385"/>
    <lineage>
        <taxon>Bacteria</taxon>
        <taxon>Candidatus Uhriibacteriota</taxon>
    </lineage>
</organism>
<dbReference type="CDD" id="cd02947">
    <property type="entry name" value="TRX_family"/>
    <property type="match status" value="1"/>
</dbReference>
<dbReference type="STRING" id="1802385.A2856_04140"/>
<dbReference type="GO" id="GO:0045454">
    <property type="term" value="P:cell redox homeostasis"/>
    <property type="evidence" value="ECO:0007669"/>
    <property type="project" value="TreeGrafter"/>
</dbReference>
<dbReference type="PROSITE" id="PS51352">
    <property type="entry name" value="THIOREDOXIN_2"/>
    <property type="match status" value="1"/>
</dbReference>
<dbReference type="NCBIfam" id="TIGR01068">
    <property type="entry name" value="thioredoxin"/>
    <property type="match status" value="1"/>
</dbReference>
<accession>A0A1F7TMM4</accession>
<keyword evidence="5 9" id="KW-0676">Redox-active center</keyword>
<gene>
    <name evidence="11" type="ORF">A2856_04140</name>
</gene>
<dbReference type="PANTHER" id="PTHR45663">
    <property type="entry name" value="GEO12009P1"/>
    <property type="match status" value="1"/>
</dbReference>
<keyword evidence="3" id="KW-0249">Electron transport</keyword>
<feature type="site" description="Deprotonates C-terminal active site Cys" evidence="8">
    <location>
        <position position="25"/>
    </location>
</feature>
<reference evidence="11 12" key="1">
    <citation type="journal article" date="2016" name="Nat. Commun.">
        <title>Thousands of microbial genomes shed light on interconnected biogeochemical processes in an aquifer system.</title>
        <authorList>
            <person name="Anantharaman K."/>
            <person name="Brown C.T."/>
            <person name="Hug L.A."/>
            <person name="Sharon I."/>
            <person name="Castelle C.J."/>
            <person name="Probst A.J."/>
            <person name="Thomas B.C."/>
            <person name="Singh A."/>
            <person name="Wilkins M.J."/>
            <person name="Karaoz U."/>
            <person name="Brodie E.L."/>
            <person name="Williams K.H."/>
            <person name="Hubbard S.S."/>
            <person name="Banfield J.F."/>
        </authorList>
    </citation>
    <scope>NUCLEOTIDE SEQUENCE [LARGE SCALE GENOMIC DNA]</scope>
</reference>
<dbReference type="InterPro" id="IPR036249">
    <property type="entry name" value="Thioredoxin-like_sf"/>
</dbReference>
<feature type="domain" description="Thioredoxin" evidence="10">
    <location>
        <begin position="1"/>
        <end position="105"/>
    </location>
</feature>
<dbReference type="GO" id="GO:0005829">
    <property type="term" value="C:cytosol"/>
    <property type="evidence" value="ECO:0007669"/>
    <property type="project" value="TreeGrafter"/>
</dbReference>
<dbReference type="InterPro" id="IPR005746">
    <property type="entry name" value="Thioredoxin"/>
</dbReference>
<name>A0A1F7TMM4_9BACT</name>
<keyword evidence="2" id="KW-0813">Transport</keyword>
<dbReference type="AlphaFoldDB" id="A0A1F7TMM4"/>
<dbReference type="SUPFAM" id="SSF52833">
    <property type="entry name" value="Thioredoxin-like"/>
    <property type="match status" value="1"/>
</dbReference>
<comment type="similarity">
    <text evidence="1 7">Belongs to the thioredoxin family.</text>
</comment>
<evidence type="ECO:0000259" key="10">
    <source>
        <dbReference type="PROSITE" id="PS51352"/>
    </source>
</evidence>
<dbReference type="GO" id="GO:0015035">
    <property type="term" value="F:protein-disulfide reductase activity"/>
    <property type="evidence" value="ECO:0007669"/>
    <property type="project" value="UniProtKB-UniRule"/>
</dbReference>
<evidence type="ECO:0000313" key="11">
    <source>
        <dbReference type="EMBL" id="OGL67219.1"/>
    </source>
</evidence>
<dbReference type="FunFam" id="3.40.30.10:FF:000001">
    <property type="entry name" value="Thioredoxin"/>
    <property type="match status" value="1"/>
</dbReference>
<dbReference type="PANTHER" id="PTHR45663:SF11">
    <property type="entry name" value="GEO12009P1"/>
    <property type="match status" value="1"/>
</dbReference>
<evidence type="ECO:0000256" key="5">
    <source>
        <dbReference type="ARBA" id="ARBA00023284"/>
    </source>
</evidence>
<dbReference type="Pfam" id="PF00085">
    <property type="entry name" value="Thioredoxin"/>
    <property type="match status" value="1"/>
</dbReference>
<protein>
    <recommendedName>
        <fullName evidence="6 7">Thioredoxin</fullName>
    </recommendedName>
</protein>
<feature type="disulfide bond" description="Redox-active" evidence="9">
    <location>
        <begin position="31"/>
        <end position="34"/>
    </location>
</feature>
<evidence type="ECO:0000256" key="9">
    <source>
        <dbReference type="PIRSR" id="PIRSR000077-4"/>
    </source>
</evidence>
<proteinExistence type="inferred from homology"/>
<feature type="active site" description="Nucleophile" evidence="8">
    <location>
        <position position="34"/>
    </location>
</feature>
<dbReference type="Proteomes" id="UP000177885">
    <property type="component" value="Unassembled WGS sequence"/>
</dbReference>
<evidence type="ECO:0000256" key="1">
    <source>
        <dbReference type="ARBA" id="ARBA00008987"/>
    </source>
</evidence>
<feature type="site" description="Contributes to redox potential value" evidence="8">
    <location>
        <position position="33"/>
    </location>
</feature>
<evidence type="ECO:0000256" key="6">
    <source>
        <dbReference type="NCBIfam" id="TIGR01068"/>
    </source>
</evidence>
<comment type="caution">
    <text evidence="11">The sequence shown here is derived from an EMBL/GenBank/DDBJ whole genome shotgun (WGS) entry which is preliminary data.</text>
</comment>
<evidence type="ECO:0000256" key="4">
    <source>
        <dbReference type="ARBA" id="ARBA00023157"/>
    </source>
</evidence>
<evidence type="ECO:0000313" key="12">
    <source>
        <dbReference type="Proteomes" id="UP000177885"/>
    </source>
</evidence>
<dbReference type="InterPro" id="IPR013766">
    <property type="entry name" value="Thioredoxin_domain"/>
</dbReference>
<sequence length="105" mass="11572">MSELTLTSANFDQSVNAGGKPVLVDFWAPWCGPCKVMGPIIEQLAGEMTDVTMAKLNVDEHPQMAQRYNVLSIPTFIVFKGGQPVDQFSGTMTKDAFKARLQKHL</sequence>
<dbReference type="PROSITE" id="PS00194">
    <property type="entry name" value="THIOREDOXIN_1"/>
    <property type="match status" value="1"/>
</dbReference>
<evidence type="ECO:0000256" key="8">
    <source>
        <dbReference type="PIRSR" id="PIRSR000077-1"/>
    </source>
</evidence>